<dbReference type="EMBL" id="AP028921">
    <property type="protein sequence ID" value="BET01912.1"/>
    <property type="molecule type" value="Genomic_DNA"/>
</dbReference>
<dbReference type="SMART" id="SM01128">
    <property type="entry name" value="DDRGK"/>
    <property type="match status" value="1"/>
</dbReference>
<evidence type="ECO:0000256" key="11">
    <source>
        <dbReference type="SAM" id="MobiDB-lite"/>
    </source>
</evidence>
<organism evidence="12 13">
    <name type="scientific">Nesidiocoris tenuis</name>
    <dbReference type="NCBI Taxonomy" id="355587"/>
    <lineage>
        <taxon>Eukaryota</taxon>
        <taxon>Metazoa</taxon>
        <taxon>Ecdysozoa</taxon>
        <taxon>Arthropoda</taxon>
        <taxon>Hexapoda</taxon>
        <taxon>Insecta</taxon>
        <taxon>Pterygota</taxon>
        <taxon>Neoptera</taxon>
        <taxon>Paraneoptera</taxon>
        <taxon>Hemiptera</taxon>
        <taxon>Heteroptera</taxon>
        <taxon>Panheteroptera</taxon>
        <taxon>Cimicomorpha</taxon>
        <taxon>Miridae</taxon>
        <taxon>Dicyphina</taxon>
        <taxon>Nesidiocoris</taxon>
    </lineage>
</organism>
<keyword evidence="13" id="KW-1185">Reference proteome</keyword>
<dbReference type="InterPro" id="IPR019153">
    <property type="entry name" value="DDRGK_dom-contain"/>
</dbReference>
<evidence type="ECO:0000313" key="13">
    <source>
        <dbReference type="Proteomes" id="UP001307889"/>
    </source>
</evidence>
<accession>A0ABN7BFM5</accession>
<evidence type="ECO:0000256" key="2">
    <source>
        <dbReference type="ARBA" id="ARBA00009829"/>
    </source>
</evidence>
<evidence type="ECO:0000256" key="7">
    <source>
        <dbReference type="ARBA" id="ARBA00022989"/>
    </source>
</evidence>
<dbReference type="Pfam" id="PF09756">
    <property type="entry name" value="DDRGK"/>
    <property type="match status" value="1"/>
</dbReference>
<keyword evidence="5" id="KW-0833">Ubl conjugation pathway</keyword>
<keyword evidence="8" id="KW-0472">Membrane</keyword>
<comment type="subcellular location">
    <subcellularLocation>
        <location evidence="1">Endoplasmic reticulum membrane</location>
        <topology evidence="1">Single-pass membrane protein</topology>
    </subcellularLocation>
</comment>
<keyword evidence="4" id="KW-0812">Transmembrane</keyword>
<dbReference type="Proteomes" id="UP001307889">
    <property type="component" value="Chromosome 13"/>
</dbReference>
<evidence type="ECO:0000256" key="9">
    <source>
        <dbReference type="ARBA" id="ARBA00049608"/>
    </source>
</evidence>
<comment type="function">
    <text evidence="9">Substrate adapter for ufmylation, the covalent attachment of the ubiquitin-like modifier UFM1 to substrate proteins. Required for ufmylation of Atg9; protects the nervous system during aging, possibly by stabilizing Atg9 and supporting its function.</text>
</comment>
<dbReference type="Gene3D" id="1.10.10.10">
    <property type="entry name" value="Winged helix-like DNA-binding domain superfamily/Winged helix DNA-binding domain"/>
    <property type="match status" value="1"/>
</dbReference>
<name>A0ABN7BFM5_9HEMI</name>
<evidence type="ECO:0000256" key="1">
    <source>
        <dbReference type="ARBA" id="ARBA00004389"/>
    </source>
</evidence>
<keyword evidence="6" id="KW-0256">Endoplasmic reticulum</keyword>
<evidence type="ECO:0000256" key="6">
    <source>
        <dbReference type="ARBA" id="ARBA00022824"/>
    </source>
</evidence>
<evidence type="ECO:0000313" key="12">
    <source>
        <dbReference type="EMBL" id="BET01912.1"/>
    </source>
</evidence>
<keyword evidence="7" id="KW-1133">Transmembrane helix</keyword>
<feature type="region of interest" description="Disordered" evidence="11">
    <location>
        <begin position="59"/>
        <end position="159"/>
    </location>
</feature>
<proteinExistence type="inferred from homology"/>
<dbReference type="InterPro" id="IPR050899">
    <property type="entry name" value="DDRGK_domain-containing"/>
</dbReference>
<feature type="compositionally biased region" description="Basic and acidic residues" evidence="11">
    <location>
        <begin position="96"/>
        <end position="159"/>
    </location>
</feature>
<evidence type="ECO:0000256" key="5">
    <source>
        <dbReference type="ARBA" id="ARBA00022786"/>
    </source>
</evidence>
<dbReference type="PANTHER" id="PTHR48176">
    <property type="entry name" value="DDRGK DOMAIN-CONTAINING PROTEIN 1"/>
    <property type="match status" value="1"/>
</dbReference>
<dbReference type="PANTHER" id="PTHR48176:SF1">
    <property type="entry name" value="DDRGK DOMAIN-CONTAINING PROTEIN 1"/>
    <property type="match status" value="1"/>
</dbReference>
<dbReference type="SUPFAM" id="SSF46785">
    <property type="entry name" value="Winged helix' DNA-binding domain"/>
    <property type="match status" value="1"/>
</dbReference>
<evidence type="ECO:0000256" key="10">
    <source>
        <dbReference type="ARBA" id="ARBA00049687"/>
    </source>
</evidence>
<gene>
    <name evidence="12" type="ORF">NTJ_14730</name>
</gene>
<evidence type="ECO:0000256" key="4">
    <source>
        <dbReference type="ARBA" id="ARBA00022692"/>
    </source>
</evidence>
<dbReference type="InterPro" id="IPR036390">
    <property type="entry name" value="WH_DNA-bd_sf"/>
</dbReference>
<dbReference type="InterPro" id="IPR036388">
    <property type="entry name" value="WH-like_DNA-bd_sf"/>
</dbReference>
<comment type="similarity">
    <text evidence="2">Belongs to the DDRGK1 family.</text>
</comment>
<protein>
    <recommendedName>
        <fullName evidence="3">DDRGK domain-containing protein 1</fullName>
    </recommendedName>
</protein>
<reference evidence="12 13" key="1">
    <citation type="submission" date="2023-09" db="EMBL/GenBank/DDBJ databases">
        <title>Nesidiocoris tenuis whole genome shotgun sequence.</title>
        <authorList>
            <person name="Shibata T."/>
            <person name="Shimoda M."/>
            <person name="Kobayashi T."/>
            <person name="Uehara T."/>
        </authorList>
    </citation>
    <scope>NUCLEOTIDE SEQUENCE [LARGE SCALE GENOMIC DNA]</scope>
    <source>
        <strain evidence="12 13">Japan</strain>
    </source>
</reference>
<sequence>MILIFAGVTALILVVLLFIVLRPRSVEKAADEDEGVAIGHGQRRVAPRSAGAARARLRAGHQPAAQQRNVAAAVAADESEDDEEKEVKKMGAKKAAKLEAKAEKKAQREAEEREREEKKKKRQQEDEERKKAEEKEQQEEKRKEEEERKAKEEQERKEHEEYLKIKAAFTIEEEGCDQEEIDEENLLENFIQYVKDMKVVALDELASKFRMKTQAAIDRIQELQKEERLSGVIDDRGKFIYISRQELEGIAKFVKQRGRVSLAELAANSNRIIDLTPNIKDDA</sequence>
<evidence type="ECO:0000256" key="8">
    <source>
        <dbReference type="ARBA" id="ARBA00023136"/>
    </source>
</evidence>
<comment type="subunit">
    <text evidence="10">Interacts with Atg9; the interaction is transient.</text>
</comment>
<evidence type="ECO:0000256" key="3">
    <source>
        <dbReference type="ARBA" id="ARBA00018218"/>
    </source>
</evidence>